<reference evidence="2 3" key="1">
    <citation type="submission" date="2019-12" db="EMBL/GenBank/DDBJ databases">
        <title>Nocardia sp. nov. ET3-3 isolated from soil.</title>
        <authorList>
            <person name="Kanchanasin P."/>
            <person name="Tanasupawat S."/>
            <person name="Yuki M."/>
            <person name="Kudo T."/>
        </authorList>
    </citation>
    <scope>NUCLEOTIDE SEQUENCE [LARGE SCALE GENOMIC DNA]</scope>
    <source>
        <strain evidence="2 3">ET3-3</strain>
    </source>
</reference>
<dbReference type="Gene3D" id="3.30.1490.20">
    <property type="entry name" value="ATP-grasp fold, A domain"/>
    <property type="match status" value="1"/>
</dbReference>
<sequence>MQKDRRAAIAQPLLAPRSVAIVGASDDPSKPTGRPQQFLARAGYRGTAYFVNPKRDTVQGEKAWPSLSSLPEVPDHVYIMTGAETAIDVVEECARLGVPVATVLASGFAEDGPAGREREDRLRAAAAGRVRLVGPSSLGVVNPRNGVMLTGNAAFGEPDIPQGGVFVASQSGSVIGSLVSRARGRGIGFAGLVSTGGEADLSLGEICEATLDDPGITSYALFLESLRHSPELASFARAAARAGKPVAVYKLGRSDEAAALAVSHTGALAGADSEADAFLRACGFARVSNFESLLEAPGLLRRLDGGDRPRSPRVGVVTTTGGGAAIMVDQLAVRGLSITAPSAGLVAAMAAAGAVIPHSLIADLGLAGARHDVVTAALATMQDSGEFDLIVFVIGSSARLNPELAVQAIAERGDHRVPIVAFALPEAPDAANLLNSSGVPAFRTPESCADVVASAFARLPATIGEIRVPATGLDVGAEVLDELASAGLLAAQGIEFAPSVALTVSELDGEITLPFSYPVAVKILSEEIPHKSDAGGVVLGVADVDELRAAARTIAGNIERHHPGLVADRVLVQPMAPKGLAEALIGYRVGPEVGPMVVLSTGGVLAELFADSSVRLAPIDLPTARDMIAEVKGLAVLTGYRGLPDGDVEALARALVGISRLAVDAPDVIEAEVNPLSIRAAGAGVTALDALVRRHRASDTNTPEGASALAVATR</sequence>
<evidence type="ECO:0000313" key="3">
    <source>
        <dbReference type="Proteomes" id="UP000466794"/>
    </source>
</evidence>
<dbReference type="InterPro" id="IPR016102">
    <property type="entry name" value="Succinyl-CoA_synth-like"/>
</dbReference>
<dbReference type="EMBL" id="WRPP01000006">
    <property type="protein sequence ID" value="MVU81182.1"/>
    <property type="molecule type" value="Genomic_DNA"/>
</dbReference>
<dbReference type="SMART" id="SM00881">
    <property type="entry name" value="CoA_binding"/>
    <property type="match status" value="1"/>
</dbReference>
<organism evidence="2 3">
    <name type="scientific">Nocardia terrae</name>
    <dbReference type="NCBI Taxonomy" id="2675851"/>
    <lineage>
        <taxon>Bacteria</taxon>
        <taxon>Bacillati</taxon>
        <taxon>Actinomycetota</taxon>
        <taxon>Actinomycetes</taxon>
        <taxon>Mycobacteriales</taxon>
        <taxon>Nocardiaceae</taxon>
        <taxon>Nocardia</taxon>
    </lineage>
</organism>
<dbReference type="Gene3D" id="3.40.50.720">
    <property type="entry name" value="NAD(P)-binding Rossmann-like Domain"/>
    <property type="match status" value="1"/>
</dbReference>
<dbReference type="InterPro" id="IPR036291">
    <property type="entry name" value="NAD(P)-bd_dom_sf"/>
</dbReference>
<dbReference type="RefSeq" id="WP_157390803.1">
    <property type="nucleotide sequence ID" value="NZ_WRPP01000006.1"/>
</dbReference>
<dbReference type="GO" id="GO:0005524">
    <property type="term" value="F:ATP binding"/>
    <property type="evidence" value="ECO:0007669"/>
    <property type="project" value="InterPro"/>
</dbReference>
<dbReference type="Pfam" id="PF13607">
    <property type="entry name" value="Succ_CoA_lig"/>
    <property type="match status" value="1"/>
</dbReference>
<keyword evidence="3" id="KW-1185">Reference proteome</keyword>
<dbReference type="PANTHER" id="PTHR42793">
    <property type="entry name" value="COA BINDING DOMAIN CONTAINING PROTEIN"/>
    <property type="match status" value="1"/>
</dbReference>
<feature type="domain" description="CoA-binding" evidence="1">
    <location>
        <begin position="13"/>
        <end position="108"/>
    </location>
</feature>
<dbReference type="Gene3D" id="3.30.470.20">
    <property type="entry name" value="ATP-grasp fold, B domain"/>
    <property type="match status" value="1"/>
</dbReference>
<evidence type="ECO:0000259" key="1">
    <source>
        <dbReference type="SMART" id="SM00881"/>
    </source>
</evidence>
<dbReference type="Pfam" id="PF13549">
    <property type="entry name" value="ATP-grasp_5"/>
    <property type="match status" value="1"/>
</dbReference>
<dbReference type="Pfam" id="PF13380">
    <property type="entry name" value="CoA_binding_2"/>
    <property type="match status" value="1"/>
</dbReference>
<dbReference type="InterPro" id="IPR032875">
    <property type="entry name" value="Succ_CoA_lig_flav_dom"/>
</dbReference>
<comment type="caution">
    <text evidence="2">The sequence shown here is derived from an EMBL/GenBank/DDBJ whole genome shotgun (WGS) entry which is preliminary data.</text>
</comment>
<protein>
    <submittedName>
        <fullName evidence="2">CoA-binding protein</fullName>
    </submittedName>
</protein>
<dbReference type="SUPFAM" id="SSF51735">
    <property type="entry name" value="NAD(P)-binding Rossmann-fold domains"/>
    <property type="match status" value="1"/>
</dbReference>
<name>A0A7K1V3W0_9NOCA</name>
<dbReference type="SUPFAM" id="SSF56059">
    <property type="entry name" value="Glutathione synthetase ATP-binding domain-like"/>
    <property type="match status" value="1"/>
</dbReference>
<dbReference type="InterPro" id="IPR003781">
    <property type="entry name" value="CoA-bd"/>
</dbReference>
<gene>
    <name evidence="2" type="ORF">GPX89_28550</name>
</gene>
<proteinExistence type="predicted"/>
<dbReference type="SUPFAM" id="SSF52210">
    <property type="entry name" value="Succinyl-CoA synthetase domains"/>
    <property type="match status" value="2"/>
</dbReference>
<dbReference type="PANTHER" id="PTHR42793:SF4">
    <property type="entry name" value="BLL6376 PROTEIN"/>
    <property type="match status" value="1"/>
</dbReference>
<dbReference type="Proteomes" id="UP000466794">
    <property type="component" value="Unassembled WGS sequence"/>
</dbReference>
<dbReference type="Gene3D" id="3.40.50.261">
    <property type="entry name" value="Succinyl-CoA synthetase domains"/>
    <property type="match status" value="2"/>
</dbReference>
<dbReference type="AlphaFoldDB" id="A0A7K1V3W0"/>
<evidence type="ECO:0000313" key="2">
    <source>
        <dbReference type="EMBL" id="MVU81182.1"/>
    </source>
</evidence>
<accession>A0A7K1V3W0</accession>
<dbReference type="InterPro" id="IPR013815">
    <property type="entry name" value="ATP_grasp_subdomain_1"/>
</dbReference>